<name>A0A1H6DPN8_9GAMM</name>
<evidence type="ECO:0000313" key="2">
    <source>
        <dbReference type="Proteomes" id="UP000236745"/>
    </source>
</evidence>
<dbReference type="Proteomes" id="UP000236745">
    <property type="component" value="Unassembled WGS sequence"/>
</dbReference>
<dbReference type="RefSeq" id="WP_160115583.1">
    <property type="nucleotide sequence ID" value="NZ_FNVQ01000008.1"/>
</dbReference>
<protein>
    <submittedName>
        <fullName evidence="1">Uncharacterized protein</fullName>
    </submittedName>
</protein>
<reference evidence="1 2" key="1">
    <citation type="submission" date="2016-10" db="EMBL/GenBank/DDBJ databases">
        <authorList>
            <person name="de Groot N.N."/>
        </authorList>
    </citation>
    <scope>NUCLEOTIDE SEQUENCE [LARGE SCALE GENOMIC DNA]</scope>
    <source>
        <strain evidence="1 2">DSM 22012</strain>
    </source>
</reference>
<keyword evidence="2" id="KW-1185">Reference proteome</keyword>
<organism evidence="1 2">
    <name type="scientific">Marinobacterium lutimaris</name>
    <dbReference type="NCBI Taxonomy" id="568106"/>
    <lineage>
        <taxon>Bacteria</taxon>
        <taxon>Pseudomonadati</taxon>
        <taxon>Pseudomonadota</taxon>
        <taxon>Gammaproteobacteria</taxon>
        <taxon>Oceanospirillales</taxon>
        <taxon>Oceanospirillaceae</taxon>
        <taxon>Marinobacterium</taxon>
    </lineage>
</organism>
<dbReference type="AlphaFoldDB" id="A0A1H6DPN8"/>
<gene>
    <name evidence="1" type="ORF">SAMN05444390_10847</name>
</gene>
<sequence>MAMRFKAFIIDLIDSWELLASESLVADDSDKQGEKLASQNETMIPPFV</sequence>
<accession>A0A1H6DPN8</accession>
<dbReference type="EMBL" id="FNVQ01000008">
    <property type="protein sequence ID" value="SEG87181.1"/>
    <property type="molecule type" value="Genomic_DNA"/>
</dbReference>
<proteinExistence type="predicted"/>
<evidence type="ECO:0000313" key="1">
    <source>
        <dbReference type="EMBL" id="SEG87181.1"/>
    </source>
</evidence>